<evidence type="ECO:0000256" key="4">
    <source>
        <dbReference type="ARBA" id="ARBA00022840"/>
    </source>
</evidence>
<dbReference type="PANTHER" id="PTHR43582:SF5">
    <property type="entry name" value="ABC TRANSPORTER"/>
    <property type="match status" value="1"/>
</dbReference>
<dbReference type="InterPro" id="IPR025302">
    <property type="entry name" value="DrrA1/2-like_C"/>
</dbReference>
<evidence type="ECO:0000256" key="5">
    <source>
        <dbReference type="ARBA" id="ARBA00049985"/>
    </source>
</evidence>
<dbReference type="Proteomes" id="UP001210169">
    <property type="component" value="Chromosome"/>
</dbReference>
<dbReference type="RefSeq" id="WP_277411462.1">
    <property type="nucleotide sequence ID" value="NZ_CP114203.1"/>
</dbReference>
<keyword evidence="3" id="KW-0547">Nucleotide-binding</keyword>
<keyword evidence="8" id="KW-1185">Reference proteome</keyword>
<reference evidence="7 8" key="1">
    <citation type="submission" date="2022-12" db="EMBL/GenBank/DDBJ databases">
        <authorList>
            <person name="Ruckert C."/>
            <person name="Busche T."/>
            <person name="Kalinowski J."/>
            <person name="Wittmann C."/>
        </authorList>
    </citation>
    <scope>NUCLEOTIDE SEQUENCE [LARGE SCALE GENOMIC DNA]</scope>
    <source>
        <strain evidence="7 8">DSM 40276</strain>
    </source>
</reference>
<evidence type="ECO:0000256" key="1">
    <source>
        <dbReference type="ARBA" id="ARBA00004413"/>
    </source>
</evidence>
<dbReference type="InterPro" id="IPR003593">
    <property type="entry name" value="AAA+_ATPase"/>
</dbReference>
<dbReference type="Pfam" id="PF13732">
    <property type="entry name" value="DrrA1-3_C"/>
    <property type="match status" value="1"/>
</dbReference>
<dbReference type="Gene3D" id="3.40.50.300">
    <property type="entry name" value="P-loop containing nucleotide triphosphate hydrolases"/>
    <property type="match status" value="1"/>
</dbReference>
<dbReference type="EMBL" id="CP114203">
    <property type="protein sequence ID" value="WAU04902.1"/>
    <property type="molecule type" value="Genomic_DNA"/>
</dbReference>
<dbReference type="InterPro" id="IPR017871">
    <property type="entry name" value="ABC_transporter-like_CS"/>
</dbReference>
<feature type="domain" description="ABC transporter" evidence="6">
    <location>
        <begin position="11"/>
        <end position="248"/>
    </location>
</feature>
<evidence type="ECO:0000313" key="7">
    <source>
        <dbReference type="EMBL" id="WAU04902.1"/>
    </source>
</evidence>
<keyword evidence="2" id="KW-0813">Transport</keyword>
<dbReference type="SUPFAM" id="SSF52540">
    <property type="entry name" value="P-loop containing nucleoside triphosphate hydrolases"/>
    <property type="match status" value="1"/>
</dbReference>
<name>A0ABY7J3T6_STRNI</name>
<dbReference type="PROSITE" id="PS50893">
    <property type="entry name" value="ABC_TRANSPORTER_2"/>
    <property type="match status" value="1"/>
</dbReference>
<dbReference type="PROSITE" id="PS00211">
    <property type="entry name" value="ABC_TRANSPORTER_1"/>
    <property type="match status" value="1"/>
</dbReference>
<proteinExistence type="inferred from homology"/>
<evidence type="ECO:0000256" key="3">
    <source>
        <dbReference type="ARBA" id="ARBA00022741"/>
    </source>
</evidence>
<organism evidence="7 8">
    <name type="scientific">Streptomyces nigrescens</name>
    <dbReference type="NCBI Taxonomy" id="1920"/>
    <lineage>
        <taxon>Bacteria</taxon>
        <taxon>Bacillati</taxon>
        <taxon>Actinomycetota</taxon>
        <taxon>Actinomycetes</taxon>
        <taxon>Kitasatosporales</taxon>
        <taxon>Streptomycetaceae</taxon>
        <taxon>Streptomyces</taxon>
    </lineage>
</organism>
<dbReference type="NCBIfam" id="TIGR01188">
    <property type="entry name" value="drrA"/>
    <property type="match status" value="1"/>
</dbReference>
<keyword evidence="4 7" id="KW-0067">ATP-binding</keyword>
<dbReference type="GO" id="GO:0005524">
    <property type="term" value="F:ATP binding"/>
    <property type="evidence" value="ECO:0007669"/>
    <property type="project" value="UniProtKB-KW"/>
</dbReference>
<dbReference type="InterPro" id="IPR003439">
    <property type="entry name" value="ABC_transporter-like_ATP-bd"/>
</dbReference>
<dbReference type="Pfam" id="PF00005">
    <property type="entry name" value="ABC_tran"/>
    <property type="match status" value="1"/>
</dbReference>
<dbReference type="InterPro" id="IPR027417">
    <property type="entry name" value="P-loop_NTPase"/>
</dbReference>
<dbReference type="PANTHER" id="PTHR43582">
    <property type="entry name" value="LINEARMYCIN RESISTANCE ATP-BINDING PROTEIN LNRL"/>
    <property type="match status" value="1"/>
</dbReference>
<gene>
    <name evidence="7" type="ORF">STRNI_003214</name>
</gene>
<comment type="subcellular location">
    <subcellularLocation>
        <location evidence="1">Cell membrane</location>
        <topology evidence="1">Peripheral membrane protein</topology>
        <orientation evidence="1">Cytoplasmic side</orientation>
    </subcellularLocation>
</comment>
<dbReference type="InterPro" id="IPR005894">
    <property type="entry name" value="DrrA"/>
</dbReference>
<protein>
    <submittedName>
        <fullName evidence="7">ATP-binding cassette domain-containing protein</fullName>
    </submittedName>
</protein>
<accession>A0ABY7J3T6</accession>
<evidence type="ECO:0000256" key="2">
    <source>
        <dbReference type="ARBA" id="ARBA00022448"/>
    </source>
</evidence>
<evidence type="ECO:0000259" key="6">
    <source>
        <dbReference type="PROSITE" id="PS50893"/>
    </source>
</evidence>
<sequence length="338" mass="35665">MVVVRRAETALEAVDLVKTYSAGRNKPPVTALRGLSFSAATGTVFGLLGPNGAGKSTTVKILSTLSVADSGSARVAGFDVAAEPDRVRQAIGFVAQKPGTDPRGTATENLLLAGRLHGMSRRDAKARARELIGRFGLADAADRLVGTYSGGMARKLDVALGLMHRPQVLFLDEPTTGLDPQARSEMWHEIARMAGDEQMTVLLTTHYLDEADHLADRLAIVDHGTVVAAGTPEELKSELRGDAVQVELAEADGRARAVLQRVPELREITMDGCTVRGRTDNGARALPPVLAALDDAGIVVTSATLARPSLDDVYLQHTGHSLAAAAGDDDVKVLEVAK</sequence>
<evidence type="ECO:0000313" key="8">
    <source>
        <dbReference type="Proteomes" id="UP001210169"/>
    </source>
</evidence>
<dbReference type="GeneID" id="301332384"/>
<dbReference type="SMART" id="SM00382">
    <property type="entry name" value="AAA"/>
    <property type="match status" value="1"/>
</dbReference>
<comment type="similarity">
    <text evidence="5">Belongs to the ABC transporter superfamily. Drug exporter-1 (DrugE1) (TC 3.A.1.105) family.</text>
</comment>